<dbReference type="EMBL" id="JBBNAG010000007">
    <property type="protein sequence ID" value="KAK9118485.1"/>
    <property type="molecule type" value="Genomic_DNA"/>
</dbReference>
<evidence type="ECO:0000313" key="1">
    <source>
        <dbReference type="EMBL" id="KAK9118485.1"/>
    </source>
</evidence>
<comment type="caution">
    <text evidence="1">The sequence shown here is derived from an EMBL/GenBank/DDBJ whole genome shotgun (WGS) entry which is preliminary data.</text>
</comment>
<protein>
    <submittedName>
        <fullName evidence="1">Uncharacterized protein</fullName>
    </submittedName>
</protein>
<organism evidence="1 2">
    <name type="scientific">Stephania cephalantha</name>
    <dbReference type="NCBI Taxonomy" id="152367"/>
    <lineage>
        <taxon>Eukaryota</taxon>
        <taxon>Viridiplantae</taxon>
        <taxon>Streptophyta</taxon>
        <taxon>Embryophyta</taxon>
        <taxon>Tracheophyta</taxon>
        <taxon>Spermatophyta</taxon>
        <taxon>Magnoliopsida</taxon>
        <taxon>Ranunculales</taxon>
        <taxon>Menispermaceae</taxon>
        <taxon>Menispermoideae</taxon>
        <taxon>Cissampelideae</taxon>
        <taxon>Stephania</taxon>
    </lineage>
</organism>
<proteinExistence type="predicted"/>
<name>A0AAP0INR7_9MAGN</name>
<accession>A0AAP0INR7</accession>
<gene>
    <name evidence="1" type="ORF">Scep_016578</name>
</gene>
<dbReference type="AlphaFoldDB" id="A0AAP0INR7"/>
<dbReference type="Proteomes" id="UP001419268">
    <property type="component" value="Unassembled WGS sequence"/>
</dbReference>
<keyword evidence="2" id="KW-1185">Reference proteome</keyword>
<reference evidence="1 2" key="1">
    <citation type="submission" date="2024-01" db="EMBL/GenBank/DDBJ databases">
        <title>Genome assemblies of Stephania.</title>
        <authorList>
            <person name="Yang L."/>
        </authorList>
    </citation>
    <scope>NUCLEOTIDE SEQUENCE [LARGE SCALE GENOMIC DNA]</scope>
    <source>
        <strain evidence="1">JXDWG</strain>
        <tissue evidence="1">Leaf</tissue>
    </source>
</reference>
<evidence type="ECO:0000313" key="2">
    <source>
        <dbReference type="Proteomes" id="UP001419268"/>
    </source>
</evidence>
<sequence>MELCTRWPFTVGRSSTWMWWSPTTRRGFETGLGMCNLYQILRTVHWKHTEAHLRTSTPSSIGSSKTIGSGGGTICWLLKFGATRHNLSFWLHQTTCLGSSKCLIPLSPIRPSRIITWSPQPSQTTSYLSVIGERWTRRCDGWTSRWRCVRLSRRGQSCVTSSTFFRGGV</sequence>